<proteinExistence type="predicted"/>
<dbReference type="OrthoDB" id="568335at2"/>
<dbReference type="AlphaFoldDB" id="A0A317D6P1"/>
<comment type="caution">
    <text evidence="1">The sequence shown here is derived from an EMBL/GenBank/DDBJ whole genome shotgun (WGS) entry which is preliminary data.</text>
</comment>
<accession>A0A317D6P1</accession>
<name>A0A317D6P1_9ACTN</name>
<sequence>MLFVMEVASRRVHVLGATAHPTAAWTTQQARSLVMDFGGRVTSFQFLIRDRDVEVPAMLKRGVRRRRR</sequence>
<organism evidence="1 2">
    <name type="scientific">Micromonospora sicca</name>
    <dbReference type="NCBI Taxonomy" id="2202420"/>
    <lineage>
        <taxon>Bacteria</taxon>
        <taxon>Bacillati</taxon>
        <taxon>Actinomycetota</taxon>
        <taxon>Actinomycetes</taxon>
        <taxon>Micromonosporales</taxon>
        <taxon>Micromonosporaceae</taxon>
        <taxon>Micromonospora</taxon>
    </lineage>
</organism>
<protein>
    <submittedName>
        <fullName evidence="1">Uncharacterized protein</fullName>
    </submittedName>
</protein>
<dbReference type="EMBL" id="QGKS01000353">
    <property type="protein sequence ID" value="PWR10518.1"/>
    <property type="molecule type" value="Genomic_DNA"/>
</dbReference>
<dbReference type="Proteomes" id="UP000246050">
    <property type="component" value="Unassembled WGS sequence"/>
</dbReference>
<gene>
    <name evidence="1" type="ORF">DKT69_28850</name>
</gene>
<reference evidence="1 2" key="1">
    <citation type="submission" date="2018-05" db="EMBL/GenBank/DDBJ databases">
        <title>Micromonosporas from Atacama Desert.</title>
        <authorList>
            <person name="Carro L."/>
            <person name="Golinska P."/>
            <person name="Klenk H.-P."/>
            <person name="Goodfellow M."/>
        </authorList>
    </citation>
    <scope>NUCLEOTIDE SEQUENCE [LARGE SCALE GENOMIC DNA]</scope>
    <source>
        <strain evidence="1 2">4G51</strain>
    </source>
</reference>
<dbReference type="RefSeq" id="WP_109804622.1">
    <property type="nucleotide sequence ID" value="NZ_QGKS01000353.1"/>
</dbReference>
<evidence type="ECO:0000313" key="2">
    <source>
        <dbReference type="Proteomes" id="UP000246050"/>
    </source>
</evidence>
<evidence type="ECO:0000313" key="1">
    <source>
        <dbReference type="EMBL" id="PWR10518.1"/>
    </source>
</evidence>